<dbReference type="OMA" id="CHELCAR"/>
<feature type="region of interest" description="Disordered" evidence="7">
    <location>
        <begin position="227"/>
        <end position="251"/>
    </location>
</feature>
<evidence type="ECO:0000256" key="4">
    <source>
        <dbReference type="ARBA" id="ARBA00023015"/>
    </source>
</evidence>
<accession>A0A194S6M0</accession>
<evidence type="ECO:0000313" key="11">
    <source>
        <dbReference type="Proteomes" id="UP000053890"/>
    </source>
</evidence>
<feature type="region of interest" description="Disordered" evidence="7">
    <location>
        <begin position="686"/>
        <end position="721"/>
    </location>
</feature>
<dbReference type="SMART" id="SM00317">
    <property type="entry name" value="SET"/>
    <property type="match status" value="1"/>
</dbReference>
<feature type="region of interest" description="Disordered" evidence="7">
    <location>
        <begin position="451"/>
        <end position="475"/>
    </location>
</feature>
<feature type="compositionally biased region" description="Polar residues" evidence="7">
    <location>
        <begin position="102"/>
        <end position="111"/>
    </location>
</feature>
<dbReference type="InterPro" id="IPR045318">
    <property type="entry name" value="EZH1/2-like"/>
</dbReference>
<organism evidence="10 11">
    <name type="scientific">Rhodotorula graminis (strain WP1)</name>
    <dbReference type="NCBI Taxonomy" id="578459"/>
    <lineage>
        <taxon>Eukaryota</taxon>
        <taxon>Fungi</taxon>
        <taxon>Dikarya</taxon>
        <taxon>Basidiomycota</taxon>
        <taxon>Pucciniomycotina</taxon>
        <taxon>Microbotryomycetes</taxon>
        <taxon>Sporidiobolales</taxon>
        <taxon>Sporidiobolaceae</taxon>
        <taxon>Rhodotorula</taxon>
    </lineage>
</organism>
<dbReference type="Proteomes" id="UP000053890">
    <property type="component" value="Unassembled WGS sequence"/>
</dbReference>
<dbReference type="GO" id="GO:0005634">
    <property type="term" value="C:nucleus"/>
    <property type="evidence" value="ECO:0007669"/>
    <property type="project" value="TreeGrafter"/>
</dbReference>
<dbReference type="GeneID" id="28977528"/>
<dbReference type="Gene3D" id="2.170.270.10">
    <property type="entry name" value="SET domain"/>
    <property type="match status" value="1"/>
</dbReference>
<proteinExistence type="predicted"/>
<dbReference type="InterPro" id="IPR026489">
    <property type="entry name" value="CXC_dom"/>
</dbReference>
<reference evidence="10 11" key="1">
    <citation type="journal article" date="2015" name="Front. Microbiol.">
        <title>Genome sequence of the plant growth promoting endophytic yeast Rhodotorula graminis WP1.</title>
        <authorList>
            <person name="Firrincieli A."/>
            <person name="Otillar R."/>
            <person name="Salamov A."/>
            <person name="Schmutz J."/>
            <person name="Khan Z."/>
            <person name="Redman R.S."/>
            <person name="Fleck N.D."/>
            <person name="Lindquist E."/>
            <person name="Grigoriev I.V."/>
            <person name="Doty S.L."/>
        </authorList>
    </citation>
    <scope>NUCLEOTIDE SEQUENCE [LARGE SCALE GENOMIC DNA]</scope>
    <source>
        <strain evidence="10 11">WP1</strain>
    </source>
</reference>
<feature type="domain" description="CXC" evidence="9">
    <location>
        <begin position="696"/>
        <end position="806"/>
    </location>
</feature>
<keyword evidence="6" id="KW-0175">Coiled coil</keyword>
<evidence type="ECO:0000256" key="6">
    <source>
        <dbReference type="SAM" id="Coils"/>
    </source>
</evidence>
<dbReference type="InterPro" id="IPR046341">
    <property type="entry name" value="SET_dom_sf"/>
</dbReference>
<dbReference type="STRING" id="578459.A0A194S6M0"/>
<keyword evidence="1" id="KW-0489">Methyltransferase</keyword>
<dbReference type="AlphaFoldDB" id="A0A194S6M0"/>
<gene>
    <name evidence="10" type="ORF">RHOBADRAFT_53959</name>
</gene>
<evidence type="ECO:0000256" key="1">
    <source>
        <dbReference type="ARBA" id="ARBA00022603"/>
    </source>
</evidence>
<keyword evidence="4" id="KW-0805">Transcription regulation</keyword>
<feature type="compositionally biased region" description="Low complexity" evidence="7">
    <location>
        <begin position="232"/>
        <end position="249"/>
    </location>
</feature>
<dbReference type="PANTHER" id="PTHR45747">
    <property type="entry name" value="HISTONE-LYSINE N-METHYLTRANSFERASE E(Z)"/>
    <property type="match status" value="1"/>
</dbReference>
<dbReference type="PANTHER" id="PTHR45747:SF4">
    <property type="entry name" value="HISTONE-LYSINE N-METHYLTRANSFERASE E(Z)"/>
    <property type="match status" value="1"/>
</dbReference>
<evidence type="ECO:0000256" key="2">
    <source>
        <dbReference type="ARBA" id="ARBA00022679"/>
    </source>
</evidence>
<feature type="coiled-coil region" evidence="6">
    <location>
        <begin position="505"/>
        <end position="539"/>
    </location>
</feature>
<evidence type="ECO:0008006" key="12">
    <source>
        <dbReference type="Google" id="ProtNLM"/>
    </source>
</evidence>
<dbReference type="EMBL" id="KQ474079">
    <property type="protein sequence ID" value="KPV75061.1"/>
    <property type="molecule type" value="Genomic_DNA"/>
</dbReference>
<dbReference type="PROSITE" id="PS51633">
    <property type="entry name" value="CXC"/>
    <property type="match status" value="1"/>
</dbReference>
<dbReference type="OrthoDB" id="6141102at2759"/>
<keyword evidence="2" id="KW-0808">Transferase</keyword>
<dbReference type="Pfam" id="PF00856">
    <property type="entry name" value="SET"/>
    <property type="match status" value="1"/>
</dbReference>
<dbReference type="GO" id="GO:0032259">
    <property type="term" value="P:methylation"/>
    <property type="evidence" value="ECO:0007669"/>
    <property type="project" value="UniProtKB-KW"/>
</dbReference>
<evidence type="ECO:0000256" key="3">
    <source>
        <dbReference type="ARBA" id="ARBA00022691"/>
    </source>
</evidence>
<dbReference type="InterPro" id="IPR001214">
    <property type="entry name" value="SET_dom"/>
</dbReference>
<evidence type="ECO:0000313" key="10">
    <source>
        <dbReference type="EMBL" id="KPV75061.1"/>
    </source>
</evidence>
<keyword evidence="5" id="KW-0804">Transcription</keyword>
<dbReference type="GO" id="GO:0031507">
    <property type="term" value="P:heterochromatin formation"/>
    <property type="evidence" value="ECO:0007669"/>
    <property type="project" value="TreeGrafter"/>
</dbReference>
<keyword evidence="11" id="KW-1185">Reference proteome</keyword>
<dbReference type="GO" id="GO:0003682">
    <property type="term" value="F:chromatin binding"/>
    <property type="evidence" value="ECO:0007669"/>
    <property type="project" value="TreeGrafter"/>
</dbReference>
<evidence type="ECO:0000256" key="7">
    <source>
        <dbReference type="SAM" id="MobiDB-lite"/>
    </source>
</evidence>
<feature type="region of interest" description="Disordered" evidence="7">
    <location>
        <begin position="22"/>
        <end position="118"/>
    </location>
</feature>
<evidence type="ECO:0000259" key="8">
    <source>
        <dbReference type="PROSITE" id="PS50280"/>
    </source>
</evidence>
<keyword evidence="3" id="KW-0949">S-adenosyl-L-methionine</keyword>
<dbReference type="GO" id="GO:0046976">
    <property type="term" value="F:histone H3K27 methyltransferase activity"/>
    <property type="evidence" value="ECO:0007669"/>
    <property type="project" value="TreeGrafter"/>
</dbReference>
<feature type="compositionally biased region" description="Basic and acidic residues" evidence="7">
    <location>
        <begin position="461"/>
        <end position="475"/>
    </location>
</feature>
<name>A0A194S6M0_RHOGW</name>
<feature type="domain" description="SET" evidence="8">
    <location>
        <begin position="804"/>
        <end position="932"/>
    </location>
</feature>
<feature type="compositionally biased region" description="Basic and acidic residues" evidence="7">
    <location>
        <begin position="702"/>
        <end position="713"/>
    </location>
</feature>
<protein>
    <recommendedName>
        <fullName evidence="12">SET domain-containing protein</fullName>
    </recommendedName>
</protein>
<sequence>MAITLSSSSDDDLVAARLRPTSTMILSDSSDDDVNVLALPTRAHEQVMPPPSTAAPRLVDSAAAPRPFAPPPHAGGAARKSSLGRARLQPRRTLVTKHGAPQPSQRPSTLRTVVKPEPDDDDEALAAVRALRSEGSIANALDPRLEAIPYPFDVSIRLEEIRLALKKEPTRPVVKLDVAFRHVDQSSSSATSAASTSFPLPVPPHFAAGSLVAFALPDRLSTHSFHVPGNPSIPLDAPDPPSSSSASSRRLPRPDVRDVLIRVSIVDSALDLAPEKLYDSATAMTEGSRLSLSGERALRRSAAGSQVAVSWRVELENDGSRPGPATDEVLEKWLEQEMRRCETEWRNEVAERALRQVEIEAHPHPAYGPPRHLVLDPTAPSPAGLIPGLAADVPPLAQPVAFAPIPRYHYTGFASRGVPLVGSLLESFPQTKHWEDPSAANAHVAERVLQAFDPGSDDEDERGKDPDKAERERAVESEWRTKNLVEYGSFDAPDPGRTTRDFAVLKRLLSHLKVDLVELAQLEREAKAQDDLENRVELDHFAFERSFDEGHVLRRALKLFEERTGRSAFQVQQEYRLIDDEQIITADESADCCWLCGAYLCSVHAGMLCSYNEPTKAPFDPTEHERDGCPDCGSSTCLYDAQQVRNEAVGASVDAVQDALKKVLLDEDMPPLDPCTASLLLQRSLDTDQPSSEARSRRSRAKNNESNKWRKLELPPNQSSGYSPCDCVDRCSADCLCVEAKTYCDRWCACPPSCSRRFRGCVDHDCAVSSKCWCLDRSRQCDPQICGCNAATCSNSAIRLGRRKATAVVRSQIPGGGFGAILLEPATKDESVDLYGGELHPQGLTDSPTMESKWGHWRATFADGVEHSYWFDVDGGDAIDSLLLGNVIRCVNHDRERANVVPRIVNVAGTHQIALYTLRDLEAGDELLLDYGEAYLEPWMERGGGS</sequence>
<evidence type="ECO:0000259" key="9">
    <source>
        <dbReference type="PROSITE" id="PS51633"/>
    </source>
</evidence>
<dbReference type="SUPFAM" id="SSF82199">
    <property type="entry name" value="SET domain"/>
    <property type="match status" value="1"/>
</dbReference>
<dbReference type="RefSeq" id="XP_018271110.1">
    <property type="nucleotide sequence ID" value="XM_018417080.1"/>
</dbReference>
<evidence type="ECO:0000256" key="5">
    <source>
        <dbReference type="ARBA" id="ARBA00023163"/>
    </source>
</evidence>
<dbReference type="PROSITE" id="PS50280">
    <property type="entry name" value="SET"/>
    <property type="match status" value="1"/>
</dbReference>